<dbReference type="PROSITE" id="PS51905">
    <property type="entry name" value="ZF_UBZ1"/>
    <property type="match status" value="1"/>
</dbReference>
<keyword evidence="1" id="KW-0597">Phosphoprotein</keyword>
<organism evidence="10 12">
    <name type="scientific">Pogona vitticeps</name>
    <name type="common">central bearded dragon</name>
    <dbReference type="NCBI Taxonomy" id="103695"/>
    <lineage>
        <taxon>Eukaryota</taxon>
        <taxon>Metazoa</taxon>
        <taxon>Chordata</taxon>
        <taxon>Craniata</taxon>
        <taxon>Vertebrata</taxon>
        <taxon>Euteleostomi</taxon>
        <taxon>Lepidosauria</taxon>
        <taxon>Squamata</taxon>
        <taxon>Bifurcata</taxon>
        <taxon>Unidentata</taxon>
        <taxon>Episquamata</taxon>
        <taxon>Toxicofera</taxon>
        <taxon>Iguania</taxon>
        <taxon>Acrodonta</taxon>
        <taxon>Agamidae</taxon>
        <taxon>Amphibolurinae</taxon>
        <taxon>Pogona</taxon>
    </lineage>
</organism>
<keyword evidence="2" id="KW-0479">Metal-binding</keyword>
<name>A0A6J0U038_9SAUR</name>
<feature type="compositionally biased region" description="Polar residues" evidence="8">
    <location>
        <begin position="302"/>
        <end position="312"/>
    </location>
</feature>
<evidence type="ECO:0000256" key="2">
    <source>
        <dbReference type="ARBA" id="ARBA00022723"/>
    </source>
</evidence>
<keyword evidence="10" id="KW-1185">Reference proteome</keyword>
<dbReference type="InterPro" id="IPR024581">
    <property type="entry name" value="TBD"/>
</dbReference>
<evidence type="ECO:0000256" key="8">
    <source>
        <dbReference type="SAM" id="MobiDB-lite"/>
    </source>
</evidence>
<dbReference type="GO" id="GO:0043124">
    <property type="term" value="P:negative regulation of canonical NF-kappaB signal transduction"/>
    <property type="evidence" value="ECO:0007669"/>
    <property type="project" value="InterPro"/>
</dbReference>
<dbReference type="GeneID" id="110081567"/>
<dbReference type="CTD" id="10010"/>
<evidence type="ECO:0000313" key="12">
    <source>
        <dbReference type="RefSeq" id="XP_020653997.2"/>
    </source>
</evidence>
<evidence type="ECO:0000313" key="11">
    <source>
        <dbReference type="RefSeq" id="XP_020653996.2"/>
    </source>
</evidence>
<evidence type="ECO:0000256" key="7">
    <source>
        <dbReference type="SAM" id="Coils"/>
    </source>
</evidence>
<gene>
    <name evidence="11 12" type="primary">TANK</name>
</gene>
<feature type="region of interest" description="Disordered" evidence="8">
    <location>
        <begin position="270"/>
        <end position="325"/>
    </location>
</feature>
<dbReference type="OrthoDB" id="9937252at2759"/>
<protein>
    <submittedName>
        <fullName evidence="11 12">TRAF family member-associated NF-kappa-B activator isoform X1</fullName>
    </submittedName>
</protein>
<dbReference type="Proteomes" id="UP001652642">
    <property type="component" value="Chromosome 1"/>
</dbReference>
<evidence type="ECO:0000313" key="10">
    <source>
        <dbReference type="Proteomes" id="UP001652642"/>
    </source>
</evidence>
<evidence type="ECO:0000256" key="6">
    <source>
        <dbReference type="PROSITE-ProRule" id="PRU01253"/>
    </source>
</evidence>
<accession>A0A6J0U038</accession>
<feature type="coiled-coil region" evidence="7">
    <location>
        <begin position="99"/>
        <end position="168"/>
    </location>
</feature>
<dbReference type="KEGG" id="pvt:110081567"/>
<evidence type="ECO:0000256" key="3">
    <source>
        <dbReference type="ARBA" id="ARBA00022771"/>
    </source>
</evidence>
<dbReference type="PANTHER" id="PTHR15249:SF0">
    <property type="entry name" value="TRAF FAMILY MEMBER-ASSOCIATED NF-KAPPA-B ACTIVATOR"/>
    <property type="match status" value="1"/>
</dbReference>
<proteinExistence type="predicted"/>
<evidence type="ECO:0000256" key="4">
    <source>
        <dbReference type="ARBA" id="ARBA00022833"/>
    </source>
</evidence>
<dbReference type="InterPro" id="IPR041641">
    <property type="entry name" value="CALCOCO1/2_Zn_UBZ1"/>
</dbReference>
<feature type="domain" description="UBZ1-type" evidence="9">
    <location>
        <begin position="454"/>
        <end position="481"/>
    </location>
</feature>
<keyword evidence="3 6" id="KW-0863">Zinc-finger</keyword>
<evidence type="ECO:0000256" key="5">
    <source>
        <dbReference type="ARBA" id="ARBA00023054"/>
    </source>
</evidence>
<evidence type="ECO:0000256" key="1">
    <source>
        <dbReference type="ARBA" id="ARBA00022553"/>
    </source>
</evidence>
<dbReference type="RefSeq" id="XP_020653996.2">
    <property type="nucleotide sequence ID" value="XM_020798337.2"/>
</dbReference>
<dbReference type="PANTHER" id="PTHR15249">
    <property type="entry name" value="TRAF FAMILY MEMBER-ASSOCIATED NF-KAPPA-B ACTIVATOR"/>
    <property type="match status" value="1"/>
</dbReference>
<dbReference type="AlphaFoldDB" id="A0A6J0U038"/>
<dbReference type="Pfam" id="PF12845">
    <property type="entry name" value="TBD"/>
    <property type="match status" value="1"/>
</dbReference>
<evidence type="ECO:0000259" key="9">
    <source>
        <dbReference type="PROSITE" id="PS51905"/>
    </source>
</evidence>
<sequence length="486" mass="55150">MDKNIAEQLNKAYEAFRQACMDRDSAVKELKQKTDSYEKQICEQQEKIDLLTSVVAKLQLQLASVSATRVNAYDQAAVPEDNETRQNGTLLNLDPHQLNEKLKLAMQREKLLKEQLESESVKLKQSEEESNLKKKKYESVLTIREDEIRQLKKQLKEISEAQNCAQITKYEKEGRSEKHVSPGQEFSPGAITAANYDKDELETLFWGMKEEFHRIRTLTRAQTDQLSKFNLRREPVTEIPFSTPIQCTDEQADDLCNPWVKKDLSRSIPHFPSVTSKETDQDEEENSVESLSQLSVKFPPTDSDTAFLQSTPDAPPIPSSMGTQTLLQDPQFNRDLGSQEESFSDMNCILFDHDTDPVTSTVSNLAATGMSKASAHTNILIQSPLDRVLKAPFLNNYGTTNFPKQDNPKINFPSSAANERTARASQQPLWKKPYHTQDNDLLALASADSELDQPGICEFCQKVFPPSRTSREDFLRHLNSHFNLKS</sequence>
<reference evidence="10 11" key="1">
    <citation type="submission" date="2025-05" db="UniProtKB">
        <authorList>
            <consortium name="RefSeq"/>
        </authorList>
    </citation>
    <scope>NUCLEOTIDE SEQUENCE [LARGE SCALE GENOMIC DNA]</scope>
</reference>
<dbReference type="GO" id="GO:0008270">
    <property type="term" value="F:zinc ion binding"/>
    <property type="evidence" value="ECO:0007669"/>
    <property type="project" value="UniProtKB-KW"/>
</dbReference>
<keyword evidence="4" id="KW-0862">Zinc</keyword>
<dbReference type="RefSeq" id="XP_020653997.2">
    <property type="nucleotide sequence ID" value="XM_020798338.2"/>
</dbReference>
<keyword evidence="5 7" id="KW-0175">Coiled coil</keyword>
<dbReference type="InterPro" id="IPR039669">
    <property type="entry name" value="TANK"/>
</dbReference>